<gene>
    <name evidence="3" type="ORF">FA046_12995</name>
</gene>
<dbReference type="Gene3D" id="3.10.580.10">
    <property type="entry name" value="CBS-domain"/>
    <property type="match status" value="1"/>
</dbReference>
<comment type="caution">
    <text evidence="3">The sequence shown here is derived from an EMBL/GenBank/DDBJ whole genome shotgun (WGS) entry which is preliminary data.</text>
</comment>
<dbReference type="RefSeq" id="WP_136826946.1">
    <property type="nucleotide sequence ID" value="NZ_SWBP01000004.1"/>
</dbReference>
<dbReference type="AlphaFoldDB" id="A0A4U1BXB2"/>
<dbReference type="CDD" id="cd17783">
    <property type="entry name" value="CBS_pair_bac"/>
    <property type="match status" value="1"/>
</dbReference>
<organism evidence="3 4">
    <name type="scientific">Pedobacter cryophilus</name>
    <dbReference type="NCBI Taxonomy" id="2571271"/>
    <lineage>
        <taxon>Bacteria</taxon>
        <taxon>Pseudomonadati</taxon>
        <taxon>Bacteroidota</taxon>
        <taxon>Sphingobacteriia</taxon>
        <taxon>Sphingobacteriales</taxon>
        <taxon>Sphingobacteriaceae</taxon>
        <taxon>Pedobacter</taxon>
    </lineage>
</organism>
<dbReference type="PROSITE" id="PS51371">
    <property type="entry name" value="CBS"/>
    <property type="match status" value="1"/>
</dbReference>
<dbReference type="OrthoDB" id="1523762at2"/>
<dbReference type="InterPro" id="IPR046342">
    <property type="entry name" value="CBS_dom_sf"/>
</dbReference>
<protein>
    <submittedName>
        <fullName evidence="3">CBS domain-containing protein</fullName>
    </submittedName>
</protein>
<keyword evidence="1" id="KW-0129">CBS domain</keyword>
<evidence type="ECO:0000259" key="2">
    <source>
        <dbReference type="PROSITE" id="PS51371"/>
    </source>
</evidence>
<dbReference type="Proteomes" id="UP000308181">
    <property type="component" value="Unassembled WGS sequence"/>
</dbReference>
<feature type="domain" description="CBS" evidence="2">
    <location>
        <begin position="7"/>
        <end position="62"/>
    </location>
</feature>
<proteinExistence type="predicted"/>
<evidence type="ECO:0000313" key="4">
    <source>
        <dbReference type="Proteomes" id="UP000308181"/>
    </source>
</evidence>
<dbReference type="EMBL" id="SWBP01000004">
    <property type="protein sequence ID" value="TKB96981.1"/>
    <property type="molecule type" value="Genomic_DNA"/>
</dbReference>
<dbReference type="SUPFAM" id="SSF54631">
    <property type="entry name" value="CBS-domain pair"/>
    <property type="match status" value="1"/>
</dbReference>
<dbReference type="InterPro" id="IPR000644">
    <property type="entry name" value="CBS_dom"/>
</dbReference>
<sequence length="220" mass="24975">MISIELISNDIPPVKTSDTIQTVADRMAEFRVNHLPIVNDHQFLGLISDDDFIEISNYSLPVSAVNLASINPYIFETQHIYDAIRVFHEQNLTVIPILDHKMEYLGLICINDMIKYLATLTSVTQPGGIIVLEINNRDNSLAHIAQIVESENAQILSSYTNAVPDSMKMEVTLKLNKTDISQIVASFLRYEYVIVATYNYSDRNNGESDRFDSFMNYLSF</sequence>
<evidence type="ECO:0000313" key="3">
    <source>
        <dbReference type="EMBL" id="TKB96981.1"/>
    </source>
</evidence>
<accession>A0A4U1BXB2</accession>
<dbReference type="Pfam" id="PF00571">
    <property type="entry name" value="CBS"/>
    <property type="match status" value="2"/>
</dbReference>
<name>A0A4U1BXB2_9SPHI</name>
<reference evidence="3 4" key="1">
    <citation type="submission" date="2019-04" db="EMBL/GenBank/DDBJ databases">
        <title>Pedobacter sp. AR-3-17 sp. nov., isolated from Arctic soil.</title>
        <authorList>
            <person name="Dahal R.H."/>
            <person name="Kim D.-U."/>
        </authorList>
    </citation>
    <scope>NUCLEOTIDE SEQUENCE [LARGE SCALE GENOMIC DNA]</scope>
    <source>
        <strain evidence="3 4">AR-3-17</strain>
    </source>
</reference>
<evidence type="ECO:0000256" key="1">
    <source>
        <dbReference type="PROSITE-ProRule" id="PRU00703"/>
    </source>
</evidence>
<keyword evidence="4" id="KW-1185">Reference proteome</keyword>
<dbReference type="SMART" id="SM00116">
    <property type="entry name" value="CBS"/>
    <property type="match status" value="2"/>
</dbReference>